<organism evidence="1 2">
    <name type="scientific">Pyxicephalus adspersus</name>
    <name type="common">African bullfrog</name>
    <dbReference type="NCBI Taxonomy" id="30357"/>
    <lineage>
        <taxon>Eukaryota</taxon>
        <taxon>Metazoa</taxon>
        <taxon>Chordata</taxon>
        <taxon>Craniata</taxon>
        <taxon>Vertebrata</taxon>
        <taxon>Euteleostomi</taxon>
        <taxon>Amphibia</taxon>
        <taxon>Batrachia</taxon>
        <taxon>Anura</taxon>
        <taxon>Neobatrachia</taxon>
        <taxon>Ranoidea</taxon>
        <taxon>Pyxicephalidae</taxon>
        <taxon>Pyxicephalinae</taxon>
        <taxon>Pyxicephalus</taxon>
    </lineage>
</organism>
<sequence length="83" mass="9374">MKCEDLFWIIKKSLKYEQACTKCSVGHSGTQYHTVTNSFFTANSLIANGFHKESLQLGLIPGNAWKERTLGPKYSIKECLGFK</sequence>
<gene>
    <name evidence="1" type="ORF">GDO54_018554</name>
</gene>
<evidence type="ECO:0000313" key="2">
    <source>
        <dbReference type="Proteomes" id="UP001181693"/>
    </source>
</evidence>
<reference evidence="1" key="1">
    <citation type="thesis" date="2020" institute="ProQuest LLC" country="789 East Eisenhower Parkway, Ann Arbor, MI, USA">
        <title>Comparative Genomics and Chromosome Evolution.</title>
        <authorList>
            <person name="Mudd A.B."/>
        </authorList>
    </citation>
    <scope>NUCLEOTIDE SEQUENCE</scope>
    <source>
        <strain evidence="1">1538</strain>
        <tissue evidence="1">Blood</tissue>
    </source>
</reference>
<proteinExistence type="predicted"/>
<dbReference type="EMBL" id="DYDO01000048">
    <property type="protein sequence ID" value="DBA13671.1"/>
    <property type="molecule type" value="Genomic_DNA"/>
</dbReference>
<protein>
    <submittedName>
        <fullName evidence="1">Uncharacterized protein</fullName>
    </submittedName>
</protein>
<dbReference type="Proteomes" id="UP001181693">
    <property type="component" value="Unassembled WGS sequence"/>
</dbReference>
<evidence type="ECO:0000313" key="1">
    <source>
        <dbReference type="EMBL" id="DBA13671.1"/>
    </source>
</evidence>
<comment type="caution">
    <text evidence="1">The sequence shown here is derived from an EMBL/GenBank/DDBJ whole genome shotgun (WGS) entry which is preliminary data.</text>
</comment>
<accession>A0AAV2ZPJ9</accession>
<keyword evidence="2" id="KW-1185">Reference proteome</keyword>
<dbReference type="AlphaFoldDB" id="A0AAV2ZPJ9"/>
<name>A0AAV2ZPJ9_PYXAD</name>